<reference evidence="1 2" key="1">
    <citation type="submission" date="2021-03" db="EMBL/GenBank/DDBJ databases">
        <authorList>
            <person name="King G.J."/>
            <person name="Bancroft I."/>
            <person name="Baten A."/>
            <person name="Bloomfield J."/>
            <person name="Borpatragohain P."/>
            <person name="He Z."/>
            <person name="Irish N."/>
            <person name="Irwin J."/>
            <person name="Liu K."/>
            <person name="Mauleon R.P."/>
            <person name="Moore J."/>
            <person name="Morris R."/>
            <person name="Ostergaard L."/>
            <person name="Wang B."/>
            <person name="Wells R."/>
        </authorList>
    </citation>
    <scope>NUCLEOTIDE SEQUENCE [LARGE SCALE GENOMIC DNA]</scope>
    <source>
        <strain evidence="1">R-o-18</strain>
        <tissue evidence="1">Leaf</tissue>
    </source>
</reference>
<gene>
    <name evidence="1" type="primary">A06p029960.1_BraROA</name>
    <name evidence="1" type="ORF">IGI04_042429</name>
</gene>
<accession>A0ABQ7KJZ1</accession>
<evidence type="ECO:0000313" key="2">
    <source>
        <dbReference type="Proteomes" id="UP000823674"/>
    </source>
</evidence>
<feature type="non-terminal residue" evidence="1">
    <location>
        <position position="1"/>
    </location>
</feature>
<evidence type="ECO:0000313" key="1">
    <source>
        <dbReference type="EMBL" id="KAG5374247.1"/>
    </source>
</evidence>
<protein>
    <submittedName>
        <fullName evidence="1">Uncharacterized protein</fullName>
    </submittedName>
</protein>
<organism evidence="1 2">
    <name type="scientific">Brassica rapa subsp. trilocularis</name>
    <dbReference type="NCBI Taxonomy" id="1813537"/>
    <lineage>
        <taxon>Eukaryota</taxon>
        <taxon>Viridiplantae</taxon>
        <taxon>Streptophyta</taxon>
        <taxon>Embryophyta</taxon>
        <taxon>Tracheophyta</taxon>
        <taxon>Spermatophyta</taxon>
        <taxon>Magnoliopsida</taxon>
        <taxon>eudicotyledons</taxon>
        <taxon>Gunneridae</taxon>
        <taxon>Pentapetalae</taxon>
        <taxon>rosids</taxon>
        <taxon>malvids</taxon>
        <taxon>Brassicales</taxon>
        <taxon>Brassicaceae</taxon>
        <taxon>Brassiceae</taxon>
        <taxon>Brassica</taxon>
    </lineage>
</organism>
<sequence>LDVIVYCQTLYFGYLWFTIRPCFNLADPCSFILSSDPYAAYYIIIQHPPHRSSSPYNLKHGHSRPRDHVPFLTMAFLYMYMANTPIPLLDTLNLHVYLSNLYDCMSTHSWVHAPRLSLYVQVLFSYASLYKCVCVSTPSCGPLLPSSLASQDYMVWYLRCLAGQPYLYVWSDGFIDHAIRVPGQNLITHVWLKFSLNSWEKVILLSNIYSQSSSEVMDCVRPTFTTAKSRPSHGQVMAKSWPSRL</sequence>
<name>A0ABQ7KJZ1_BRACM</name>
<dbReference type="Proteomes" id="UP000823674">
    <property type="component" value="Unassembled WGS sequence"/>
</dbReference>
<dbReference type="EMBL" id="JADBGQ010000036">
    <property type="protein sequence ID" value="KAG5374247.1"/>
    <property type="molecule type" value="Genomic_DNA"/>
</dbReference>
<comment type="caution">
    <text evidence="1">The sequence shown here is derived from an EMBL/GenBank/DDBJ whole genome shotgun (WGS) entry which is preliminary data.</text>
</comment>
<keyword evidence="2" id="KW-1185">Reference proteome</keyword>
<proteinExistence type="predicted"/>